<keyword evidence="1" id="KW-1133">Transmembrane helix</keyword>
<dbReference type="Proteomes" id="UP000595894">
    <property type="component" value="Chromosome"/>
</dbReference>
<feature type="transmembrane region" description="Helical" evidence="1">
    <location>
        <begin position="155"/>
        <end position="174"/>
    </location>
</feature>
<dbReference type="Pfam" id="PF05987">
    <property type="entry name" value="DUF898"/>
    <property type="match status" value="1"/>
</dbReference>
<name>A0A974S4G7_9SPHN</name>
<feature type="transmembrane region" description="Helical" evidence="1">
    <location>
        <begin position="292"/>
        <end position="316"/>
    </location>
</feature>
<feature type="transmembrane region" description="Helical" evidence="1">
    <location>
        <begin position="206"/>
        <end position="229"/>
    </location>
</feature>
<keyword evidence="1" id="KW-0812">Transmembrane</keyword>
<sequence>MSNDPDTGGGAFAFHGTWREFAPIAFTNLALTIVTLGLYSFWARTRVRRYLWGSTRFIDDRLEWTGTGLELFIGYILAIVLVFLPFGLINLIIQGVVLRGHPGMAGLMMFGLYLLILYMLGIAIFRALRYRLSRTFWHGIRGGSDDQGLGYGGQYLWRTIVGSLALGLLIPWSMTSLWNERWNKMSFGPMRFNSAAKSGPLMLRFLLFYLVPIFVFVAVFIGAGTLVGLGATMSAMPGQATIFLIGFVFVFMFYGVLGVIALIFYSAYFKEVIGNLTLGELEFGFTATTMDWIKLMLGSIALIFLTFGIGYIFVAYRNWAFFIRHLQAFGDVRLDQLTQSKTREARQGEGLLDAFDVGAF</sequence>
<dbReference type="InterPro" id="IPR010295">
    <property type="entry name" value="DUF898"/>
</dbReference>
<feature type="transmembrane region" description="Helical" evidence="1">
    <location>
        <begin position="241"/>
        <end position="268"/>
    </location>
</feature>
<accession>A0A974S4G7</accession>
<dbReference type="EMBL" id="CP061035">
    <property type="protein sequence ID" value="QQV77486.1"/>
    <property type="molecule type" value="Genomic_DNA"/>
</dbReference>
<gene>
    <name evidence="2" type="ORF">H5J25_01275</name>
</gene>
<dbReference type="AlphaFoldDB" id="A0A974S4G7"/>
<feature type="transmembrane region" description="Helical" evidence="1">
    <location>
        <begin position="71"/>
        <end position="93"/>
    </location>
</feature>
<keyword evidence="1" id="KW-0472">Membrane</keyword>
<feature type="transmembrane region" description="Helical" evidence="1">
    <location>
        <begin position="105"/>
        <end position="128"/>
    </location>
</feature>
<keyword evidence="3" id="KW-1185">Reference proteome</keyword>
<dbReference type="KEGG" id="sari:H5J25_01275"/>
<proteinExistence type="predicted"/>
<evidence type="ECO:0000313" key="3">
    <source>
        <dbReference type="Proteomes" id="UP000595894"/>
    </source>
</evidence>
<reference evidence="3" key="1">
    <citation type="submission" date="2020-09" db="EMBL/GenBank/DDBJ databases">
        <title>Sphingomonas sp., a new species isolated from pork steak.</title>
        <authorList>
            <person name="Heidler von Heilborn D."/>
        </authorList>
    </citation>
    <scope>NUCLEOTIDE SEQUENCE [LARGE SCALE GENOMIC DNA]</scope>
</reference>
<feature type="transmembrane region" description="Helical" evidence="1">
    <location>
        <begin position="21"/>
        <end position="42"/>
    </location>
</feature>
<evidence type="ECO:0000313" key="2">
    <source>
        <dbReference type="EMBL" id="QQV77486.1"/>
    </source>
</evidence>
<dbReference type="RefSeq" id="WP_202093986.1">
    <property type="nucleotide sequence ID" value="NZ_CP061035.1"/>
</dbReference>
<protein>
    <submittedName>
        <fullName evidence="2">DUF898 domain-containing protein</fullName>
    </submittedName>
</protein>
<organism evidence="2 3">
    <name type="scientific">Sphingomonas aliaeris</name>
    <dbReference type="NCBI Taxonomy" id="2759526"/>
    <lineage>
        <taxon>Bacteria</taxon>
        <taxon>Pseudomonadati</taxon>
        <taxon>Pseudomonadota</taxon>
        <taxon>Alphaproteobacteria</taxon>
        <taxon>Sphingomonadales</taxon>
        <taxon>Sphingomonadaceae</taxon>
        <taxon>Sphingomonas</taxon>
    </lineage>
</organism>
<evidence type="ECO:0000256" key="1">
    <source>
        <dbReference type="SAM" id="Phobius"/>
    </source>
</evidence>